<accession>A0A081NCU7</accession>
<evidence type="ECO:0008006" key="3">
    <source>
        <dbReference type="Google" id="ProtNLM"/>
    </source>
</evidence>
<dbReference type="GO" id="GO:0002143">
    <property type="term" value="P:tRNA wobble position uridine thiolation"/>
    <property type="evidence" value="ECO:0007669"/>
    <property type="project" value="InterPro"/>
</dbReference>
<dbReference type="InterPro" id="IPR007215">
    <property type="entry name" value="Sulphur_relay_TusB/DsrH"/>
</dbReference>
<sequence length="95" mass="10500">MATLHTVNKTGQPLELCLRALNAGDNVLLLEEGVYALYEASDVLSDLLKHVAVYVLEADVLARGMTNRDNLDIGMVDYQGFVELTEANDKVVSWF</sequence>
<keyword evidence="2" id="KW-1185">Reference proteome</keyword>
<dbReference type="SUPFAM" id="SSF75169">
    <property type="entry name" value="DsrEFH-like"/>
    <property type="match status" value="1"/>
</dbReference>
<dbReference type="GO" id="GO:1990228">
    <property type="term" value="C:sulfurtransferase complex"/>
    <property type="evidence" value="ECO:0007669"/>
    <property type="project" value="TreeGrafter"/>
</dbReference>
<dbReference type="RefSeq" id="WP_034840987.1">
    <property type="nucleotide sequence ID" value="NZ_JOKH01000006.1"/>
</dbReference>
<dbReference type="Pfam" id="PF04077">
    <property type="entry name" value="DsrH"/>
    <property type="match status" value="1"/>
</dbReference>
<name>A0A081NCU7_9GAMM</name>
<dbReference type="AlphaFoldDB" id="A0A081NCU7"/>
<dbReference type="Proteomes" id="UP000028073">
    <property type="component" value="Unassembled WGS sequence"/>
</dbReference>
<dbReference type="OrthoDB" id="9795117at2"/>
<dbReference type="EMBL" id="JOKH01000006">
    <property type="protein sequence ID" value="KEQ16270.1"/>
    <property type="molecule type" value="Genomic_DNA"/>
</dbReference>
<protein>
    <recommendedName>
        <fullName evidence="3">Sulfur relay protein TusB</fullName>
    </recommendedName>
</protein>
<dbReference type="PANTHER" id="PTHR37526:SF1">
    <property type="entry name" value="PROTEIN TUSB"/>
    <property type="match status" value="1"/>
</dbReference>
<reference evidence="1 2" key="1">
    <citation type="submission" date="2014-06" db="EMBL/GenBank/DDBJ databases">
        <title>Whole Genome Sequences of Three Symbiotic Endozoicomonas Bacteria.</title>
        <authorList>
            <person name="Neave M.J."/>
            <person name="Apprill A."/>
            <person name="Voolstra C.R."/>
        </authorList>
    </citation>
    <scope>NUCLEOTIDE SEQUENCE [LARGE SCALE GENOMIC DNA]</scope>
    <source>
        <strain evidence="1 2">DSM 25634</strain>
    </source>
</reference>
<dbReference type="InterPro" id="IPR027396">
    <property type="entry name" value="DsrEFH-like"/>
</dbReference>
<proteinExistence type="predicted"/>
<evidence type="ECO:0000313" key="2">
    <source>
        <dbReference type="Proteomes" id="UP000028073"/>
    </source>
</evidence>
<gene>
    <name evidence="1" type="ORF">GZ78_23960</name>
</gene>
<dbReference type="PANTHER" id="PTHR37526">
    <property type="entry name" value="PROTEIN TUSB"/>
    <property type="match status" value="1"/>
</dbReference>
<dbReference type="STRING" id="1137799.GZ78_23960"/>
<dbReference type="Gene3D" id="3.40.1260.10">
    <property type="entry name" value="DsrEFH-like"/>
    <property type="match status" value="1"/>
</dbReference>
<dbReference type="eggNOG" id="COG2168">
    <property type="taxonomic scope" value="Bacteria"/>
</dbReference>
<organism evidence="1 2">
    <name type="scientific">Endozoicomonas numazuensis</name>
    <dbReference type="NCBI Taxonomy" id="1137799"/>
    <lineage>
        <taxon>Bacteria</taxon>
        <taxon>Pseudomonadati</taxon>
        <taxon>Pseudomonadota</taxon>
        <taxon>Gammaproteobacteria</taxon>
        <taxon>Oceanospirillales</taxon>
        <taxon>Endozoicomonadaceae</taxon>
        <taxon>Endozoicomonas</taxon>
    </lineage>
</organism>
<evidence type="ECO:0000313" key="1">
    <source>
        <dbReference type="EMBL" id="KEQ16270.1"/>
    </source>
</evidence>
<comment type="caution">
    <text evidence="1">The sequence shown here is derived from an EMBL/GenBank/DDBJ whole genome shotgun (WGS) entry which is preliminary data.</text>
</comment>
<dbReference type="NCBIfam" id="TIGR03011">
    <property type="entry name" value="sulf_tusB_dsrH"/>
    <property type="match status" value="1"/>
</dbReference>